<accession>A0A8J3AWF1</accession>
<feature type="domain" description="Acyl-CoA oxidase/dehydrogenase middle" evidence="14">
    <location>
        <begin position="143"/>
        <end position="231"/>
    </location>
</feature>
<dbReference type="InterPro" id="IPR013786">
    <property type="entry name" value="AcylCoA_DH/ox_N"/>
</dbReference>
<keyword evidence="6 17" id="KW-0503">Monooxygenase</keyword>
<evidence type="ECO:0000256" key="3">
    <source>
        <dbReference type="ARBA" id="ARBA00022643"/>
    </source>
</evidence>
<dbReference type="Pfam" id="PF02770">
    <property type="entry name" value="Acyl-CoA_dh_M"/>
    <property type="match status" value="1"/>
</dbReference>
<evidence type="ECO:0000256" key="4">
    <source>
        <dbReference type="ARBA" id="ARBA00022741"/>
    </source>
</evidence>
<dbReference type="EMBL" id="BMDI01000002">
    <property type="protein sequence ID" value="GGI20762.1"/>
    <property type="molecule type" value="Genomic_DNA"/>
</dbReference>
<dbReference type="PANTHER" id="PTHR43884:SF12">
    <property type="entry name" value="ISOVALERYL-COA DEHYDROGENASE, MITOCHONDRIAL-RELATED"/>
    <property type="match status" value="1"/>
</dbReference>
<comment type="catalytic activity">
    <reaction evidence="13">
        <text>dibenzothiophene + 2 FMNH2 + 2 O2 = dibenzothiophene 5,5-dioxide + 2 FMN + 2 H2O + 2 H(+)</text>
        <dbReference type="Rhea" id="RHEA:49072"/>
        <dbReference type="ChEBI" id="CHEBI:15377"/>
        <dbReference type="ChEBI" id="CHEBI:15378"/>
        <dbReference type="ChEBI" id="CHEBI:15379"/>
        <dbReference type="ChEBI" id="CHEBI:23681"/>
        <dbReference type="ChEBI" id="CHEBI:57618"/>
        <dbReference type="ChEBI" id="CHEBI:58210"/>
        <dbReference type="ChEBI" id="CHEBI:90356"/>
        <dbReference type="EC" id="1.14.14.21"/>
    </reaction>
</comment>
<evidence type="ECO:0000256" key="9">
    <source>
        <dbReference type="ARBA" id="ARBA00034328"/>
    </source>
</evidence>
<comment type="similarity">
    <text evidence="8">Belongs to the DszC flavin monooxygenase family.</text>
</comment>
<evidence type="ECO:0000256" key="7">
    <source>
        <dbReference type="ARBA" id="ARBA00034307"/>
    </source>
</evidence>
<feature type="domain" description="Acyl-CoA dehydrogenase C-terminal" evidence="16">
    <location>
        <begin position="265"/>
        <end position="398"/>
    </location>
</feature>
<evidence type="ECO:0000256" key="1">
    <source>
        <dbReference type="ARBA" id="ARBA00004496"/>
    </source>
</evidence>
<comment type="catalytic activity">
    <reaction evidence="12">
        <text>dibenzothiophene 5-oxide + FMNH2 + O2 = dibenzothiophene 5,5-dioxide + FMN + H2O + H(+)</text>
        <dbReference type="Rhea" id="RHEA:49080"/>
        <dbReference type="ChEBI" id="CHEBI:15377"/>
        <dbReference type="ChEBI" id="CHEBI:15378"/>
        <dbReference type="ChEBI" id="CHEBI:15379"/>
        <dbReference type="ChEBI" id="CHEBI:23683"/>
        <dbReference type="ChEBI" id="CHEBI:57618"/>
        <dbReference type="ChEBI" id="CHEBI:58210"/>
        <dbReference type="ChEBI" id="CHEBI:90356"/>
    </reaction>
</comment>
<dbReference type="GO" id="GO:0006552">
    <property type="term" value="P:L-leucine catabolic process"/>
    <property type="evidence" value="ECO:0007669"/>
    <property type="project" value="TreeGrafter"/>
</dbReference>
<dbReference type="Gene3D" id="1.10.540.10">
    <property type="entry name" value="Acyl-CoA dehydrogenase/oxidase, N-terminal domain"/>
    <property type="match status" value="1"/>
</dbReference>
<dbReference type="SUPFAM" id="SSF56645">
    <property type="entry name" value="Acyl-CoA dehydrogenase NM domain-like"/>
    <property type="match status" value="1"/>
</dbReference>
<dbReference type="Pfam" id="PF02771">
    <property type="entry name" value="Acyl-CoA_dh_N"/>
    <property type="match status" value="1"/>
</dbReference>
<dbReference type="AlphaFoldDB" id="A0A8J3AWF1"/>
<evidence type="ECO:0000256" key="8">
    <source>
        <dbReference type="ARBA" id="ARBA00034317"/>
    </source>
</evidence>
<reference evidence="18" key="1">
    <citation type="journal article" date="2019" name="Int. J. Syst. Evol. Microbiol.">
        <title>The Global Catalogue of Microorganisms (GCM) 10K type strain sequencing project: providing services to taxonomists for standard genome sequencing and annotation.</title>
        <authorList>
            <consortium name="The Broad Institute Genomics Platform"/>
            <consortium name="The Broad Institute Genome Sequencing Center for Infectious Disease"/>
            <person name="Wu L."/>
            <person name="Ma J."/>
        </authorList>
    </citation>
    <scope>NUCLEOTIDE SEQUENCE [LARGE SCALE GENOMIC DNA]</scope>
    <source>
        <strain evidence="18">CCM 2767</strain>
    </source>
</reference>
<evidence type="ECO:0000259" key="16">
    <source>
        <dbReference type="Pfam" id="PF08028"/>
    </source>
</evidence>
<dbReference type="PANTHER" id="PTHR43884">
    <property type="entry name" value="ACYL-COA DEHYDROGENASE"/>
    <property type="match status" value="1"/>
</dbReference>
<evidence type="ECO:0000256" key="12">
    <source>
        <dbReference type="ARBA" id="ARBA00048445"/>
    </source>
</evidence>
<dbReference type="EC" id="1.14.14.21" evidence="9"/>
<evidence type="ECO:0000313" key="17">
    <source>
        <dbReference type="EMBL" id="GGI20762.1"/>
    </source>
</evidence>
<evidence type="ECO:0000259" key="14">
    <source>
        <dbReference type="Pfam" id="PF02770"/>
    </source>
</evidence>
<evidence type="ECO:0000259" key="15">
    <source>
        <dbReference type="Pfam" id="PF02771"/>
    </source>
</evidence>
<evidence type="ECO:0000256" key="2">
    <source>
        <dbReference type="ARBA" id="ARBA00022630"/>
    </source>
</evidence>
<evidence type="ECO:0000256" key="11">
    <source>
        <dbReference type="ARBA" id="ARBA00047859"/>
    </source>
</evidence>
<evidence type="ECO:0000256" key="6">
    <source>
        <dbReference type="ARBA" id="ARBA00023033"/>
    </source>
</evidence>
<dbReference type="GO" id="GO:0005737">
    <property type="term" value="C:cytoplasm"/>
    <property type="evidence" value="ECO:0007669"/>
    <property type="project" value="UniProtKB-SubCell"/>
</dbReference>
<comment type="catalytic activity">
    <reaction evidence="11">
        <text>dibenzothiophene + FMNH2 + O2 = dibenzothiophene 5-oxide + FMN + H2O + H(+)</text>
        <dbReference type="Rhea" id="RHEA:49076"/>
        <dbReference type="ChEBI" id="CHEBI:15377"/>
        <dbReference type="ChEBI" id="CHEBI:15378"/>
        <dbReference type="ChEBI" id="CHEBI:15379"/>
        <dbReference type="ChEBI" id="CHEBI:23681"/>
        <dbReference type="ChEBI" id="CHEBI:23683"/>
        <dbReference type="ChEBI" id="CHEBI:57618"/>
        <dbReference type="ChEBI" id="CHEBI:58210"/>
    </reaction>
</comment>
<comment type="subcellular location">
    <subcellularLocation>
        <location evidence="1">Cytoplasm</location>
    </subcellularLocation>
</comment>
<evidence type="ECO:0000256" key="13">
    <source>
        <dbReference type="ARBA" id="ARBA00049456"/>
    </source>
</evidence>
<dbReference type="GO" id="GO:0004497">
    <property type="term" value="F:monooxygenase activity"/>
    <property type="evidence" value="ECO:0007669"/>
    <property type="project" value="UniProtKB-KW"/>
</dbReference>
<dbReference type="Gene3D" id="2.40.110.10">
    <property type="entry name" value="Butyryl-CoA Dehydrogenase, subunit A, domain 2"/>
    <property type="match status" value="1"/>
</dbReference>
<dbReference type="InterPro" id="IPR009100">
    <property type="entry name" value="AcylCoA_DH/oxidase_NM_dom_sf"/>
</dbReference>
<gene>
    <name evidence="17" type="ORF">GCM10008066_25650</name>
</gene>
<comment type="caution">
    <text evidence="17">The sequence shown here is derived from an EMBL/GenBank/DDBJ whole genome shotgun (WGS) entry which is preliminary data.</text>
</comment>
<dbReference type="PIRSF" id="PIRSF016578">
    <property type="entry name" value="HsaA"/>
    <property type="match status" value="1"/>
</dbReference>
<evidence type="ECO:0000256" key="5">
    <source>
        <dbReference type="ARBA" id="ARBA00023002"/>
    </source>
</evidence>
<keyword evidence="18" id="KW-1185">Reference proteome</keyword>
<dbReference type="SUPFAM" id="SSF47203">
    <property type="entry name" value="Acyl-CoA dehydrogenase C-terminal domain-like"/>
    <property type="match status" value="1"/>
</dbReference>
<dbReference type="GO" id="GO:0050660">
    <property type="term" value="F:flavin adenine dinucleotide binding"/>
    <property type="evidence" value="ECO:0007669"/>
    <property type="project" value="InterPro"/>
</dbReference>
<dbReference type="InterPro" id="IPR036250">
    <property type="entry name" value="AcylCo_DH-like_C"/>
</dbReference>
<protein>
    <recommendedName>
        <fullName evidence="10">Dibenzothiophene monooxygenase</fullName>
        <ecNumber evidence="9">1.14.14.21</ecNumber>
    </recommendedName>
</protein>
<dbReference type="Gene3D" id="1.20.140.10">
    <property type="entry name" value="Butyryl-CoA Dehydrogenase, subunit A, domain 3"/>
    <property type="match status" value="1"/>
</dbReference>
<sequence>MGQILKLGERQQERDAAVTPAHLAQRDFGSWTDAVEQVASALALTAIERDRNGGTAWVERQVLRESNLLKLAVPAAFGGPEVPWPTIYQIIRRFAEVDSSLAHLFGFQHLQVASVTLFGNPEQKASLLGRTVSEGWFWGNATNGLDTRTTLTWHDADGDNAAHFELNGIKSFCSGATGSDMINITAPRSADPADRVFISIPTNRAGVTVLDDWDNLGQRQTDSGSVTFDKVRVEAHEVLGPPGTAGTPRATLRTLVSQLILIEIYIGNAQGALLNAWHYTHEQGRPWFTSGVKRAIDDPFTQQHYGDLRIALRGAIALAESAARDLQHAWERGDALTAEERGLLAVTIYEAKIVAARAALDITSKIFEVMGARATAAKYGFDRFWRNVRVHTLHDSLDYKLKDVGQWVLTGDVPTPSIYS</sequence>
<evidence type="ECO:0000313" key="18">
    <source>
        <dbReference type="Proteomes" id="UP000642180"/>
    </source>
</evidence>
<keyword evidence="5" id="KW-0560">Oxidoreductase</keyword>
<feature type="domain" description="Acyl-CoA dehydrogenase/oxidase N-terminal" evidence="15">
    <location>
        <begin position="41"/>
        <end position="133"/>
    </location>
</feature>
<dbReference type="Pfam" id="PF08028">
    <property type="entry name" value="Acyl-CoA_dh_2"/>
    <property type="match status" value="1"/>
</dbReference>
<keyword evidence="3" id="KW-0288">FMN</keyword>
<dbReference type="InterPro" id="IPR013107">
    <property type="entry name" value="Acyl-CoA_DH_C"/>
</dbReference>
<evidence type="ECO:0000256" key="10">
    <source>
        <dbReference type="ARBA" id="ARBA00034345"/>
    </source>
</evidence>
<dbReference type="RefSeq" id="WP_188381726.1">
    <property type="nucleotide sequence ID" value="NZ_BMDI01000002.1"/>
</dbReference>
<proteinExistence type="inferred from homology"/>
<organism evidence="17 18">
    <name type="scientific">Oxalicibacterium faecigallinarum</name>
    <dbReference type="NCBI Taxonomy" id="573741"/>
    <lineage>
        <taxon>Bacteria</taxon>
        <taxon>Pseudomonadati</taxon>
        <taxon>Pseudomonadota</taxon>
        <taxon>Betaproteobacteria</taxon>
        <taxon>Burkholderiales</taxon>
        <taxon>Oxalobacteraceae</taxon>
        <taxon>Oxalicibacterium</taxon>
    </lineage>
</organism>
<dbReference type="InterPro" id="IPR037069">
    <property type="entry name" value="AcylCoA_DH/ox_N_sf"/>
</dbReference>
<dbReference type="Proteomes" id="UP000642180">
    <property type="component" value="Unassembled WGS sequence"/>
</dbReference>
<keyword evidence="2" id="KW-0285">Flavoprotein</keyword>
<comment type="pathway">
    <text evidence="7">Sulfur metabolism; dibenzothiophene degradation.</text>
</comment>
<dbReference type="InterPro" id="IPR006091">
    <property type="entry name" value="Acyl-CoA_Oxase/DH_mid-dom"/>
</dbReference>
<name>A0A8J3AWF1_9BURK</name>
<keyword evidence="4" id="KW-0547">Nucleotide-binding</keyword>
<dbReference type="GO" id="GO:0008470">
    <property type="term" value="F:3-methylbutanoyl-CoA dehydrogenase activity"/>
    <property type="evidence" value="ECO:0007669"/>
    <property type="project" value="TreeGrafter"/>
</dbReference>
<dbReference type="InterPro" id="IPR046373">
    <property type="entry name" value="Acyl-CoA_Oxase/DH_mid-dom_sf"/>
</dbReference>